<keyword evidence="2" id="KW-1185">Reference proteome</keyword>
<sequence>MNYSEILNDYLPAEKGDFMRRYEINNSEYIIYSPESGEINCMELSYFKNISKLELSERIGIQINQLKPHPEFSFLQKVSVNQILTYLFDIEKNNVDLSSKLIRKRMVSGNMGYILNNIFPPYSPINFYQYSSLNSDLILPNSNCFLENKNEKNNETVYICFDATSFKELEENMCHAFLLASSSPLLLNFIFPKVKDKKVCLYIQKRDSLNALKYLSFMFSIEEPKSPFLSHILTEEEIFIEIKNIRPNSLVSFIANLNKKIRLHLLEKYNCKEEDFTHEKFFSLRTINSKNYVSFFNTELSSFFFLQEFIKIACFNNFQVKIKDL</sequence>
<dbReference type="EMBL" id="VKLW01000023">
    <property type="protein sequence ID" value="TYK32821.1"/>
    <property type="molecule type" value="Genomic_DNA"/>
</dbReference>
<reference evidence="1 2" key="1">
    <citation type="submission" date="2019-07" db="EMBL/GenBank/DDBJ databases">
        <title>Draft Genome Sequences of Bacteroides pyogenes Strains Isolated from the Uterus Holstein Dairy Cows with Metritis.</title>
        <authorList>
            <person name="Cunha F."/>
            <person name="Galvao K.N."/>
            <person name="Jeon S.J."/>
            <person name="Jeong K.C."/>
        </authorList>
    </citation>
    <scope>NUCLEOTIDE SEQUENCE [LARGE SCALE GENOMIC DNA]</scope>
    <source>
        <strain evidence="1 2">KG-31</strain>
    </source>
</reference>
<organism evidence="1 2">
    <name type="scientific">Bacteroides pyogenes</name>
    <dbReference type="NCBI Taxonomy" id="310300"/>
    <lineage>
        <taxon>Bacteria</taxon>
        <taxon>Pseudomonadati</taxon>
        <taxon>Bacteroidota</taxon>
        <taxon>Bacteroidia</taxon>
        <taxon>Bacteroidales</taxon>
        <taxon>Bacteroidaceae</taxon>
        <taxon>Bacteroides</taxon>
    </lineage>
</organism>
<dbReference type="AlphaFoldDB" id="A0A5D3EB39"/>
<evidence type="ECO:0000313" key="1">
    <source>
        <dbReference type="EMBL" id="TYK32821.1"/>
    </source>
</evidence>
<protein>
    <submittedName>
        <fullName evidence="1">Uncharacterized protein</fullName>
    </submittedName>
</protein>
<accession>A0A5D3EB39</accession>
<evidence type="ECO:0000313" key="2">
    <source>
        <dbReference type="Proteomes" id="UP000324383"/>
    </source>
</evidence>
<name>A0A5D3EB39_9BACE</name>
<comment type="caution">
    <text evidence="1">The sequence shown here is derived from an EMBL/GenBank/DDBJ whole genome shotgun (WGS) entry which is preliminary data.</text>
</comment>
<proteinExistence type="predicted"/>
<dbReference type="Proteomes" id="UP000324383">
    <property type="component" value="Unassembled WGS sequence"/>
</dbReference>
<dbReference type="RefSeq" id="WP_148730653.1">
    <property type="nucleotide sequence ID" value="NZ_VKLW01000023.1"/>
</dbReference>
<gene>
    <name evidence="1" type="ORF">FNJ60_10445</name>
</gene>